<dbReference type="EMBL" id="JAPYKS010000018">
    <property type="protein sequence ID" value="MEI9411564.1"/>
    <property type="molecule type" value="Genomic_DNA"/>
</dbReference>
<dbReference type="Proteomes" id="UP001387293">
    <property type="component" value="Unassembled WGS sequence"/>
</dbReference>
<protein>
    <recommendedName>
        <fullName evidence="3">DUF4258 domain-containing protein</fullName>
    </recommendedName>
</protein>
<organism evidence="1 2">
    <name type="scientific">Mesorhizobium salmacidum</name>
    <dbReference type="NCBI Taxonomy" id="3015171"/>
    <lineage>
        <taxon>Bacteria</taxon>
        <taxon>Pseudomonadati</taxon>
        <taxon>Pseudomonadota</taxon>
        <taxon>Alphaproteobacteria</taxon>
        <taxon>Hyphomicrobiales</taxon>
        <taxon>Phyllobacteriaceae</taxon>
        <taxon>Mesorhizobium</taxon>
    </lineage>
</organism>
<keyword evidence="2" id="KW-1185">Reference proteome</keyword>
<name>A0ABU8L2T9_9HYPH</name>
<evidence type="ECO:0000313" key="2">
    <source>
        <dbReference type="Proteomes" id="UP001387293"/>
    </source>
</evidence>
<reference evidence="1 2" key="1">
    <citation type="submission" date="2022-12" db="EMBL/GenBank/DDBJ databases">
        <authorList>
            <person name="Muema E."/>
        </authorList>
    </citation>
    <scope>NUCLEOTIDE SEQUENCE [LARGE SCALE GENOMIC DNA]</scope>
    <source>
        <strain evidence="2">1326</strain>
    </source>
</reference>
<accession>A0ABU8L2T9</accession>
<evidence type="ECO:0000313" key="1">
    <source>
        <dbReference type="EMBL" id="MEI9411564.1"/>
    </source>
</evidence>
<proteinExistence type="predicted"/>
<comment type="caution">
    <text evidence="1">The sequence shown here is derived from an EMBL/GenBank/DDBJ whole genome shotgun (WGS) entry which is preliminary data.</text>
</comment>
<dbReference type="RefSeq" id="WP_337108086.1">
    <property type="nucleotide sequence ID" value="NZ_JAPYKS010000018.1"/>
</dbReference>
<sequence>MPVAAHRSAIRSDLGAIFVSWTCHARKWLITWLSPGGGAKMANHVAAARHIASVLARFAELSGRGADRNRMGLTVSRSRLDGFWEHGVLTERIESHVVDPPPPVGERAKTDWIYGEARLRVLLTYKPGKPLEFAIVHAPTPVEAGDGRAHGSATC</sequence>
<evidence type="ECO:0008006" key="3">
    <source>
        <dbReference type="Google" id="ProtNLM"/>
    </source>
</evidence>
<gene>
    <name evidence="1" type="ORF">O7A60_22725</name>
</gene>